<dbReference type="InterPro" id="IPR036259">
    <property type="entry name" value="MFS_trans_sf"/>
</dbReference>
<feature type="transmembrane region" description="Helical" evidence="6">
    <location>
        <begin position="231"/>
        <end position="252"/>
    </location>
</feature>
<name>A0A323V542_9ACTN</name>
<dbReference type="InterPro" id="IPR050189">
    <property type="entry name" value="MFS_Efflux_Transporters"/>
</dbReference>
<dbReference type="GO" id="GO:0022857">
    <property type="term" value="F:transmembrane transporter activity"/>
    <property type="evidence" value="ECO:0007669"/>
    <property type="project" value="InterPro"/>
</dbReference>
<organism evidence="8 9">
    <name type="scientific">Modestobacter versicolor</name>
    <dbReference type="NCBI Taxonomy" id="429133"/>
    <lineage>
        <taxon>Bacteria</taxon>
        <taxon>Bacillati</taxon>
        <taxon>Actinomycetota</taxon>
        <taxon>Actinomycetes</taxon>
        <taxon>Geodermatophilales</taxon>
        <taxon>Geodermatophilaceae</taxon>
        <taxon>Modestobacter</taxon>
    </lineage>
</organism>
<evidence type="ECO:0000313" key="9">
    <source>
        <dbReference type="Proteomes" id="UP000247602"/>
    </source>
</evidence>
<sequence length="415" mass="41237">MVPGRNVLAVAVSAAPATTTPAPPVPATRTAVLAIGALALGGFAIGTTEFVTMGLLPDIAEGIDASIPSAGHLISAYALGVVVGAPVIAALSARLPRRPLAMALMTAFVVGNALSALAPGYGTLVLARFVAGLPHGAYFGVASLIAASLVPDRLRGRAVSSVMLGLAVANVAGVPAATWLGQHLGWRSAYWAVVAIGAVTVLAVLTVVPATPGRSEATIRSELGALKRPQVVLTLLVATVGFGGMFAMYSYIAPIVTEEAGQPAGFVPVVLLAFGVGGVLGTALGGRLADRALFRSLVGATLAVGLLLAVMLVAAGDVVPLTATVFLIAAAASTMVVLLQLRLMEVAGDAQMLGAALNHSALNAANALGAWLGGLVIAAGLGYRAPSAVGVGLAVLGLGFLLASALLRRRELAAG</sequence>
<evidence type="ECO:0000256" key="5">
    <source>
        <dbReference type="ARBA" id="ARBA00023136"/>
    </source>
</evidence>
<dbReference type="CDD" id="cd17324">
    <property type="entry name" value="MFS_NepI_like"/>
    <property type="match status" value="1"/>
</dbReference>
<evidence type="ECO:0000259" key="7">
    <source>
        <dbReference type="PROSITE" id="PS50850"/>
    </source>
</evidence>
<dbReference type="AlphaFoldDB" id="A0A323V542"/>
<feature type="domain" description="Major facilitator superfamily (MFS) profile" evidence="7">
    <location>
        <begin position="34"/>
        <end position="411"/>
    </location>
</feature>
<proteinExistence type="predicted"/>
<feature type="transmembrane region" description="Helical" evidence="6">
    <location>
        <begin position="264"/>
        <end position="285"/>
    </location>
</feature>
<dbReference type="InterPro" id="IPR020846">
    <property type="entry name" value="MFS_dom"/>
</dbReference>
<evidence type="ECO:0000313" key="8">
    <source>
        <dbReference type="EMBL" id="PZA19987.1"/>
    </source>
</evidence>
<keyword evidence="4 6" id="KW-1133">Transmembrane helix</keyword>
<dbReference type="PANTHER" id="PTHR43124">
    <property type="entry name" value="PURINE EFFLUX PUMP PBUE"/>
    <property type="match status" value="1"/>
</dbReference>
<feature type="transmembrane region" description="Helical" evidence="6">
    <location>
        <begin position="389"/>
        <end position="407"/>
    </location>
</feature>
<dbReference type="Pfam" id="PF07690">
    <property type="entry name" value="MFS_1"/>
    <property type="match status" value="1"/>
</dbReference>
<reference evidence="8 9" key="1">
    <citation type="submission" date="2018-06" db="EMBL/GenBank/DDBJ databases">
        <title>Draft genome sequence of Modestobacter versicolor CP153-2.</title>
        <authorList>
            <person name="Gundlapally S.R."/>
        </authorList>
    </citation>
    <scope>NUCLEOTIDE SEQUENCE [LARGE SCALE GENOMIC DNA]</scope>
    <source>
        <strain evidence="8 9">CP153-2</strain>
    </source>
</reference>
<dbReference type="EMBL" id="QKNV01000239">
    <property type="protein sequence ID" value="PZA19987.1"/>
    <property type="molecule type" value="Genomic_DNA"/>
</dbReference>
<comment type="subcellular location">
    <subcellularLocation>
        <location evidence="1">Cell membrane</location>
        <topology evidence="1">Multi-pass membrane protein</topology>
    </subcellularLocation>
</comment>
<evidence type="ECO:0000256" key="3">
    <source>
        <dbReference type="ARBA" id="ARBA00022692"/>
    </source>
</evidence>
<evidence type="ECO:0000256" key="6">
    <source>
        <dbReference type="SAM" id="Phobius"/>
    </source>
</evidence>
<feature type="transmembrane region" description="Helical" evidence="6">
    <location>
        <begin position="125"/>
        <end position="150"/>
    </location>
</feature>
<feature type="transmembrane region" description="Helical" evidence="6">
    <location>
        <begin position="188"/>
        <end position="210"/>
    </location>
</feature>
<keyword evidence="3 6" id="KW-0812">Transmembrane</keyword>
<feature type="transmembrane region" description="Helical" evidence="6">
    <location>
        <begin position="73"/>
        <end position="93"/>
    </location>
</feature>
<keyword evidence="5 6" id="KW-0472">Membrane</keyword>
<dbReference type="SUPFAM" id="SSF103473">
    <property type="entry name" value="MFS general substrate transporter"/>
    <property type="match status" value="1"/>
</dbReference>
<feature type="transmembrane region" description="Helical" evidence="6">
    <location>
        <begin position="162"/>
        <end position="182"/>
    </location>
</feature>
<protein>
    <submittedName>
        <fullName evidence="8">MFS transporter</fullName>
    </submittedName>
</protein>
<feature type="transmembrane region" description="Helical" evidence="6">
    <location>
        <begin position="297"/>
        <end position="315"/>
    </location>
</feature>
<accession>A0A323V542</accession>
<dbReference type="Proteomes" id="UP000247602">
    <property type="component" value="Unassembled WGS sequence"/>
</dbReference>
<keyword evidence="9" id="KW-1185">Reference proteome</keyword>
<dbReference type="InterPro" id="IPR011701">
    <property type="entry name" value="MFS"/>
</dbReference>
<gene>
    <name evidence="8" type="ORF">DMO24_17825</name>
</gene>
<evidence type="ECO:0000256" key="1">
    <source>
        <dbReference type="ARBA" id="ARBA00004651"/>
    </source>
</evidence>
<dbReference type="OrthoDB" id="9814237at2"/>
<dbReference type="GO" id="GO:0005886">
    <property type="term" value="C:plasma membrane"/>
    <property type="evidence" value="ECO:0007669"/>
    <property type="project" value="UniProtKB-SubCell"/>
</dbReference>
<dbReference type="Gene3D" id="1.20.1250.20">
    <property type="entry name" value="MFS general substrate transporter like domains"/>
    <property type="match status" value="2"/>
</dbReference>
<comment type="caution">
    <text evidence="8">The sequence shown here is derived from an EMBL/GenBank/DDBJ whole genome shotgun (WGS) entry which is preliminary data.</text>
</comment>
<feature type="transmembrane region" description="Helical" evidence="6">
    <location>
        <begin position="100"/>
        <end position="119"/>
    </location>
</feature>
<feature type="transmembrane region" description="Helical" evidence="6">
    <location>
        <begin position="362"/>
        <end position="383"/>
    </location>
</feature>
<dbReference type="PROSITE" id="PS50850">
    <property type="entry name" value="MFS"/>
    <property type="match status" value="1"/>
</dbReference>
<feature type="transmembrane region" description="Helical" evidence="6">
    <location>
        <begin position="31"/>
        <end position="53"/>
    </location>
</feature>
<evidence type="ECO:0000256" key="2">
    <source>
        <dbReference type="ARBA" id="ARBA00022475"/>
    </source>
</evidence>
<dbReference type="PANTHER" id="PTHR43124:SF3">
    <property type="entry name" value="CHLORAMPHENICOL EFFLUX PUMP RV0191"/>
    <property type="match status" value="1"/>
</dbReference>
<keyword evidence="2" id="KW-1003">Cell membrane</keyword>
<evidence type="ECO:0000256" key="4">
    <source>
        <dbReference type="ARBA" id="ARBA00022989"/>
    </source>
</evidence>
<feature type="transmembrane region" description="Helical" evidence="6">
    <location>
        <begin position="321"/>
        <end position="341"/>
    </location>
</feature>